<name>A0A8X6KVD2_TRICU</name>
<dbReference type="InterPro" id="IPR030457">
    <property type="entry name" value="ELO_CS"/>
</dbReference>
<evidence type="ECO:0000256" key="5">
    <source>
        <dbReference type="ARBA" id="ARBA00022832"/>
    </source>
</evidence>
<dbReference type="Proteomes" id="UP000887116">
    <property type="component" value="Unassembled WGS sequence"/>
</dbReference>
<dbReference type="PROSITE" id="PS01188">
    <property type="entry name" value="ELO"/>
    <property type="match status" value="1"/>
</dbReference>
<evidence type="ECO:0000313" key="12">
    <source>
        <dbReference type="Proteomes" id="UP000887116"/>
    </source>
</evidence>
<keyword evidence="8 10" id="KW-0472">Membrane</keyword>
<comment type="similarity">
    <text evidence="10">Belongs to the ELO family.</text>
</comment>
<comment type="catalytic activity">
    <reaction evidence="10">
        <text>a very-long-chain acyl-CoA + malonyl-CoA + H(+) = a very-long-chain 3-oxoacyl-CoA + CO2 + CoA</text>
        <dbReference type="Rhea" id="RHEA:32727"/>
        <dbReference type="ChEBI" id="CHEBI:15378"/>
        <dbReference type="ChEBI" id="CHEBI:16526"/>
        <dbReference type="ChEBI" id="CHEBI:57287"/>
        <dbReference type="ChEBI" id="CHEBI:57384"/>
        <dbReference type="ChEBI" id="CHEBI:90725"/>
        <dbReference type="ChEBI" id="CHEBI:90736"/>
        <dbReference type="EC" id="2.3.1.199"/>
    </reaction>
</comment>
<evidence type="ECO:0000256" key="3">
    <source>
        <dbReference type="ARBA" id="ARBA00022679"/>
    </source>
</evidence>
<feature type="transmembrane region" description="Helical" evidence="10">
    <location>
        <begin position="24"/>
        <end position="45"/>
    </location>
</feature>
<reference evidence="11" key="1">
    <citation type="submission" date="2020-07" db="EMBL/GenBank/DDBJ databases">
        <title>Multicomponent nature underlies the extraordinary mechanical properties of spider dragline silk.</title>
        <authorList>
            <person name="Kono N."/>
            <person name="Nakamura H."/>
            <person name="Mori M."/>
            <person name="Yoshida Y."/>
            <person name="Ohtoshi R."/>
            <person name="Malay A.D."/>
            <person name="Moran D.A.P."/>
            <person name="Tomita M."/>
            <person name="Numata K."/>
            <person name="Arakawa K."/>
        </authorList>
    </citation>
    <scope>NUCLEOTIDE SEQUENCE</scope>
</reference>
<keyword evidence="2 10" id="KW-0444">Lipid biosynthesis</keyword>
<keyword evidence="4 10" id="KW-0812">Transmembrane</keyword>
<dbReference type="GO" id="GO:0042761">
    <property type="term" value="P:very long-chain fatty acid biosynthetic process"/>
    <property type="evidence" value="ECO:0007669"/>
    <property type="project" value="TreeGrafter"/>
</dbReference>
<evidence type="ECO:0000256" key="10">
    <source>
        <dbReference type="RuleBase" id="RU361115"/>
    </source>
</evidence>
<evidence type="ECO:0000256" key="1">
    <source>
        <dbReference type="ARBA" id="ARBA00004141"/>
    </source>
</evidence>
<evidence type="ECO:0000256" key="7">
    <source>
        <dbReference type="ARBA" id="ARBA00023098"/>
    </source>
</evidence>
<dbReference type="InterPro" id="IPR002076">
    <property type="entry name" value="ELO_fam"/>
</dbReference>
<protein>
    <recommendedName>
        <fullName evidence="10">Elongation of very long chain fatty acids protein</fullName>
        <ecNumber evidence="10">2.3.1.199</ecNumber>
    </recommendedName>
    <alternativeName>
        <fullName evidence="10">Very-long-chain 3-oxoacyl-CoA synthase</fullName>
    </alternativeName>
</protein>
<evidence type="ECO:0000256" key="8">
    <source>
        <dbReference type="ARBA" id="ARBA00023136"/>
    </source>
</evidence>
<keyword evidence="6 10" id="KW-1133">Transmembrane helix</keyword>
<comment type="caution">
    <text evidence="11">The sequence shown here is derived from an EMBL/GenBank/DDBJ whole genome shotgun (WGS) entry which is preliminary data.</text>
</comment>
<feature type="transmembrane region" description="Helical" evidence="10">
    <location>
        <begin position="198"/>
        <end position="220"/>
    </location>
</feature>
<keyword evidence="5 10" id="KW-0276">Fatty acid metabolism</keyword>
<evidence type="ECO:0000256" key="6">
    <source>
        <dbReference type="ARBA" id="ARBA00022989"/>
    </source>
</evidence>
<feature type="transmembrane region" description="Helical" evidence="10">
    <location>
        <begin position="132"/>
        <end position="151"/>
    </location>
</feature>
<dbReference type="GO" id="GO:0019367">
    <property type="term" value="P:fatty acid elongation, saturated fatty acid"/>
    <property type="evidence" value="ECO:0007669"/>
    <property type="project" value="TreeGrafter"/>
</dbReference>
<dbReference type="OrthoDB" id="434092at2759"/>
<gene>
    <name evidence="11" type="primary">Elovl4</name>
    <name evidence="11" type="ORF">TNCT_285001</name>
</gene>
<keyword evidence="3 10" id="KW-0808">Transferase</keyword>
<feature type="transmembrane region" description="Helical" evidence="10">
    <location>
        <begin position="57"/>
        <end position="80"/>
    </location>
</feature>
<keyword evidence="9 10" id="KW-0275">Fatty acid biosynthesis</keyword>
<evidence type="ECO:0000256" key="4">
    <source>
        <dbReference type="ARBA" id="ARBA00022692"/>
    </source>
</evidence>
<dbReference type="GO" id="GO:0009922">
    <property type="term" value="F:fatty acid elongase activity"/>
    <property type="evidence" value="ECO:0007669"/>
    <property type="project" value="UniProtKB-EC"/>
</dbReference>
<dbReference type="Pfam" id="PF01151">
    <property type="entry name" value="ELO"/>
    <property type="match status" value="1"/>
</dbReference>
<organism evidence="11 12">
    <name type="scientific">Trichonephila clavata</name>
    <name type="common">Joro spider</name>
    <name type="synonym">Nephila clavata</name>
    <dbReference type="NCBI Taxonomy" id="2740835"/>
    <lineage>
        <taxon>Eukaryota</taxon>
        <taxon>Metazoa</taxon>
        <taxon>Ecdysozoa</taxon>
        <taxon>Arthropoda</taxon>
        <taxon>Chelicerata</taxon>
        <taxon>Arachnida</taxon>
        <taxon>Araneae</taxon>
        <taxon>Araneomorphae</taxon>
        <taxon>Entelegynae</taxon>
        <taxon>Araneoidea</taxon>
        <taxon>Nephilidae</taxon>
        <taxon>Trichonephila</taxon>
    </lineage>
</organism>
<feature type="transmembrane region" description="Helical" evidence="10">
    <location>
        <begin position="105"/>
        <end position="125"/>
    </location>
</feature>
<proteinExistence type="inferred from homology"/>
<dbReference type="PANTHER" id="PTHR11157:SF12">
    <property type="entry name" value="ELONGATION OF VERY LONG CHAIN FATTY ACIDS PROTEIN 4"/>
    <property type="match status" value="1"/>
</dbReference>
<feature type="transmembrane region" description="Helical" evidence="10">
    <location>
        <begin position="226"/>
        <end position="248"/>
    </location>
</feature>
<accession>A0A8X6KVD2</accession>
<evidence type="ECO:0000313" key="11">
    <source>
        <dbReference type="EMBL" id="GFQ83763.1"/>
    </source>
</evidence>
<keyword evidence="12" id="KW-1185">Reference proteome</keyword>
<dbReference type="EC" id="2.3.1.199" evidence="10"/>
<sequence length="261" mass="31032">MILNISHNSLKNFDDPKHIVENPYIPISIIILYTVFVIWIGPFIMKFREPYKLKKTLIFYNFFQVVANVFICFEIFILFYKRSNSLCNVKNDPELPEILKEFWRVMWFLYIIKFIDFLDTVFFVLRKKQAQVTFLHVFHHCGVCLLVFWFMTHTEQVAGSYCAFAMGLNSGIHVLMYIYYGIAAFGPNMKKYLWWKKYLTALQIGQLCIIFLYMLISVLIGCEELGVFSAIAFIYLVFIIILFVNFYAKYEMPWTKKSLIL</sequence>
<keyword evidence="7 10" id="KW-0443">Lipid metabolism</keyword>
<dbReference type="AlphaFoldDB" id="A0A8X6KVD2"/>
<dbReference type="GO" id="GO:0034625">
    <property type="term" value="P:fatty acid elongation, monounsaturated fatty acid"/>
    <property type="evidence" value="ECO:0007669"/>
    <property type="project" value="TreeGrafter"/>
</dbReference>
<evidence type="ECO:0000256" key="9">
    <source>
        <dbReference type="ARBA" id="ARBA00023160"/>
    </source>
</evidence>
<dbReference type="GO" id="GO:0005789">
    <property type="term" value="C:endoplasmic reticulum membrane"/>
    <property type="evidence" value="ECO:0007669"/>
    <property type="project" value="TreeGrafter"/>
</dbReference>
<comment type="subcellular location">
    <subcellularLocation>
        <location evidence="1">Membrane</location>
        <topology evidence="1">Multi-pass membrane protein</topology>
    </subcellularLocation>
</comment>
<dbReference type="GO" id="GO:0034626">
    <property type="term" value="P:fatty acid elongation, polyunsaturated fatty acid"/>
    <property type="evidence" value="ECO:0007669"/>
    <property type="project" value="TreeGrafter"/>
</dbReference>
<evidence type="ECO:0000256" key="2">
    <source>
        <dbReference type="ARBA" id="ARBA00022516"/>
    </source>
</evidence>
<dbReference type="PANTHER" id="PTHR11157">
    <property type="entry name" value="FATTY ACID ACYL TRANSFERASE-RELATED"/>
    <property type="match status" value="1"/>
</dbReference>
<dbReference type="GO" id="GO:0030148">
    <property type="term" value="P:sphingolipid biosynthetic process"/>
    <property type="evidence" value="ECO:0007669"/>
    <property type="project" value="TreeGrafter"/>
</dbReference>
<dbReference type="EMBL" id="BMAO01022704">
    <property type="protein sequence ID" value="GFQ83763.1"/>
    <property type="molecule type" value="Genomic_DNA"/>
</dbReference>
<feature type="transmembrane region" description="Helical" evidence="10">
    <location>
        <begin position="163"/>
        <end position="186"/>
    </location>
</feature>